<name>A0A2Z4YEZ4_RHILE</name>
<protein>
    <submittedName>
        <fullName evidence="1">Uncharacterized protein</fullName>
    </submittedName>
</protein>
<evidence type="ECO:0000313" key="2">
    <source>
        <dbReference type="Proteomes" id="UP000251166"/>
    </source>
</evidence>
<dbReference type="Proteomes" id="UP000251166">
    <property type="component" value="Chromosome"/>
</dbReference>
<accession>A0A2Z4YEZ4</accession>
<evidence type="ECO:0000313" key="1">
    <source>
        <dbReference type="EMBL" id="AXA39841.1"/>
    </source>
</evidence>
<dbReference type="AlphaFoldDB" id="A0A2Z4YEZ4"/>
<dbReference type="RefSeq" id="WP_204361365.1">
    <property type="nucleotide sequence ID" value="NZ_CP030760.1"/>
</dbReference>
<gene>
    <name evidence="1" type="ORF">DLJ82_2248</name>
</gene>
<proteinExistence type="predicted"/>
<sequence length="230" mass="25393">MASLAALPLAGCQSGEKAKLRYRVIASFEVDGHLFEASTVMEIHYARVTNSLIGAGGATRLYGEALIADLDGRGTVYILPIQHPRNASLTQVYEYGVLSTLGIDSSIGSLTDADFSTLRNAKGRKPFRLHKTTRLPAFIFFSDEQDPKTIFELQPSEVGQYVSGARFLGLDIEITDAPVTRKLRQRLPWLNAVNVAEIFPRDPRGARRPNSELPLSHMITRARFFGDGSR</sequence>
<dbReference type="EMBL" id="CP030760">
    <property type="protein sequence ID" value="AXA39841.1"/>
    <property type="molecule type" value="Genomic_DNA"/>
</dbReference>
<reference evidence="1 2" key="1">
    <citation type="submission" date="2018-07" db="EMBL/GenBank/DDBJ databases">
        <title>Rhizobium leguminosarum strain:ATCC 14479 Genome sequencing and assembly.</title>
        <authorList>
            <person name="Chakraborty R."/>
        </authorList>
    </citation>
    <scope>NUCLEOTIDE SEQUENCE [LARGE SCALE GENOMIC DNA]</scope>
    <source>
        <strain evidence="1 2">ATCC 14479</strain>
    </source>
</reference>
<organism evidence="1 2">
    <name type="scientific">Rhizobium leguminosarum</name>
    <dbReference type="NCBI Taxonomy" id="384"/>
    <lineage>
        <taxon>Bacteria</taxon>
        <taxon>Pseudomonadati</taxon>
        <taxon>Pseudomonadota</taxon>
        <taxon>Alphaproteobacteria</taxon>
        <taxon>Hyphomicrobiales</taxon>
        <taxon>Rhizobiaceae</taxon>
        <taxon>Rhizobium/Agrobacterium group</taxon>
        <taxon>Rhizobium</taxon>
    </lineage>
</organism>